<dbReference type="GO" id="GO:0016075">
    <property type="term" value="P:rRNA catabolic process"/>
    <property type="evidence" value="ECO:0007669"/>
    <property type="project" value="UniProtKB-UniRule"/>
</dbReference>
<dbReference type="SUPFAM" id="SSF54211">
    <property type="entry name" value="Ribosomal protein S5 domain 2-like"/>
    <property type="match status" value="1"/>
</dbReference>
<feature type="binding site" evidence="7">
    <location>
        <begin position="124"/>
        <end position="126"/>
    </location>
    <ligand>
        <name>phosphate</name>
        <dbReference type="ChEBI" id="CHEBI:43474"/>
        <note>substrate</note>
    </ligand>
</feature>
<organism evidence="10 11">
    <name type="scientific">Ferruginivarius sediminum</name>
    <dbReference type="NCBI Taxonomy" id="2661937"/>
    <lineage>
        <taxon>Bacteria</taxon>
        <taxon>Pseudomonadati</taxon>
        <taxon>Pseudomonadota</taxon>
        <taxon>Alphaproteobacteria</taxon>
        <taxon>Rhodospirillales</taxon>
        <taxon>Rhodospirillaceae</taxon>
        <taxon>Ferruginivarius</taxon>
    </lineage>
</organism>
<dbReference type="Gene3D" id="3.30.230.70">
    <property type="entry name" value="GHMP Kinase, N-terminal domain"/>
    <property type="match status" value="1"/>
</dbReference>
<proteinExistence type="inferred from homology"/>
<dbReference type="GO" id="GO:0000175">
    <property type="term" value="F:3'-5'-RNA exonuclease activity"/>
    <property type="evidence" value="ECO:0007669"/>
    <property type="project" value="UniProtKB-UniRule"/>
</dbReference>
<comment type="subunit">
    <text evidence="7">Homohexameric ring arranged as a trimer of dimers.</text>
</comment>
<dbReference type="InterPro" id="IPR001247">
    <property type="entry name" value="ExoRNase_PH_dom1"/>
</dbReference>
<dbReference type="InterPro" id="IPR036345">
    <property type="entry name" value="ExoRNase_PH_dom2_sf"/>
</dbReference>
<evidence type="ECO:0000256" key="6">
    <source>
        <dbReference type="ARBA" id="ARBA00022884"/>
    </source>
</evidence>
<dbReference type="SUPFAM" id="SSF55666">
    <property type="entry name" value="Ribonuclease PH domain 2-like"/>
    <property type="match status" value="1"/>
</dbReference>
<evidence type="ECO:0000259" key="9">
    <source>
        <dbReference type="Pfam" id="PF03725"/>
    </source>
</evidence>
<feature type="domain" description="Exoribonuclease phosphorolytic" evidence="9">
    <location>
        <begin position="158"/>
        <end position="223"/>
    </location>
</feature>
<dbReference type="Pfam" id="PF03725">
    <property type="entry name" value="RNase_PH_C"/>
    <property type="match status" value="1"/>
</dbReference>
<evidence type="ECO:0000313" key="10">
    <source>
        <dbReference type="EMBL" id="RDD63126.1"/>
    </source>
</evidence>
<dbReference type="Proteomes" id="UP000253941">
    <property type="component" value="Unassembled WGS sequence"/>
</dbReference>
<dbReference type="GO" id="GO:0009022">
    <property type="term" value="F:tRNA nucleotidyltransferase activity"/>
    <property type="evidence" value="ECO:0007669"/>
    <property type="project" value="UniProtKB-UniRule"/>
</dbReference>
<dbReference type="PANTHER" id="PTHR11953:SF0">
    <property type="entry name" value="EXOSOME COMPLEX COMPONENT RRP41"/>
    <property type="match status" value="1"/>
</dbReference>
<dbReference type="AlphaFoldDB" id="A0A369TJP7"/>
<keyword evidence="11" id="KW-1185">Reference proteome</keyword>
<dbReference type="InterPro" id="IPR020568">
    <property type="entry name" value="Ribosomal_Su5_D2-typ_SF"/>
</dbReference>
<dbReference type="GO" id="GO:0008033">
    <property type="term" value="P:tRNA processing"/>
    <property type="evidence" value="ECO:0007669"/>
    <property type="project" value="UniProtKB-UniRule"/>
</dbReference>
<keyword evidence="6" id="KW-0694">RNA-binding</keyword>
<evidence type="ECO:0000256" key="7">
    <source>
        <dbReference type="HAMAP-Rule" id="MF_00564"/>
    </source>
</evidence>
<dbReference type="InterPro" id="IPR027408">
    <property type="entry name" value="PNPase/RNase_PH_dom_sf"/>
</dbReference>
<keyword evidence="3 7" id="KW-0820">tRNA-binding</keyword>
<dbReference type="GO" id="GO:0031125">
    <property type="term" value="P:rRNA 3'-end processing"/>
    <property type="evidence" value="ECO:0007669"/>
    <property type="project" value="UniProtKB-ARBA"/>
</dbReference>
<dbReference type="RefSeq" id="WP_114581076.1">
    <property type="nucleotide sequence ID" value="NZ_QPMH01000003.1"/>
</dbReference>
<accession>A0A369TJP7</accession>
<gene>
    <name evidence="7" type="primary">rph</name>
    <name evidence="10" type="ORF">DRB17_04975</name>
</gene>
<dbReference type="NCBIfam" id="TIGR01966">
    <property type="entry name" value="RNasePH"/>
    <property type="match status" value="1"/>
</dbReference>
<evidence type="ECO:0000313" key="11">
    <source>
        <dbReference type="Proteomes" id="UP000253941"/>
    </source>
</evidence>
<evidence type="ECO:0000256" key="1">
    <source>
        <dbReference type="ARBA" id="ARBA00006678"/>
    </source>
</evidence>
<keyword evidence="4 7" id="KW-0819">tRNA processing</keyword>
<dbReference type="InterPro" id="IPR002381">
    <property type="entry name" value="RNase_PH_bac-type"/>
</dbReference>
<keyword evidence="2 7" id="KW-0698">rRNA processing</keyword>
<comment type="function">
    <text evidence="7">Phosphorolytic 3'-5' exoribonuclease that plays an important role in tRNA 3'-end maturation. Removes nucleotide residues following the 3'-CCA terminus of tRNAs; can also add nucleotides to the ends of RNA molecules by using nucleoside diphosphates as substrates, but this may not be physiologically important. Probably plays a role in initiation of 16S rRNA degradation (leading to ribosome degradation) during starvation.</text>
</comment>
<dbReference type="PANTHER" id="PTHR11953">
    <property type="entry name" value="EXOSOME COMPLEX COMPONENT"/>
    <property type="match status" value="1"/>
</dbReference>
<keyword evidence="5 7" id="KW-0548">Nucleotidyltransferase</keyword>
<evidence type="ECO:0000256" key="3">
    <source>
        <dbReference type="ARBA" id="ARBA00022555"/>
    </source>
</evidence>
<name>A0A369TJP7_9PROT</name>
<dbReference type="InterPro" id="IPR018336">
    <property type="entry name" value="RNase_PH_CS"/>
</dbReference>
<dbReference type="Pfam" id="PF01138">
    <property type="entry name" value="RNase_PH"/>
    <property type="match status" value="1"/>
</dbReference>
<dbReference type="PROSITE" id="PS01277">
    <property type="entry name" value="RIBONUCLEASE_PH"/>
    <property type="match status" value="1"/>
</dbReference>
<dbReference type="GO" id="GO:0000049">
    <property type="term" value="F:tRNA binding"/>
    <property type="evidence" value="ECO:0007669"/>
    <property type="project" value="UniProtKB-UniRule"/>
</dbReference>
<protein>
    <recommendedName>
        <fullName evidence="7">Ribonuclease PH</fullName>
        <shortName evidence="7">RNase PH</shortName>
        <ecNumber evidence="7">2.7.7.56</ecNumber>
    </recommendedName>
    <alternativeName>
        <fullName evidence="7">tRNA nucleotidyltransferase</fullName>
    </alternativeName>
</protein>
<dbReference type="HAMAP" id="MF_00564">
    <property type="entry name" value="RNase_PH"/>
    <property type="match status" value="1"/>
</dbReference>
<evidence type="ECO:0000259" key="8">
    <source>
        <dbReference type="Pfam" id="PF01138"/>
    </source>
</evidence>
<sequence length="239" mass="25520">MRPSGRAADEMRHVVLEPDVSKHAEGSCLARFGDTHVLCTASIDEGVPGFMRGSGRGWVTAEYGMLPRATHTRGAREAARGRQGGRTLEIQRLIGRSLRAVTNLQGFGERSIQIDCDVIQADGGTRTAAITGAYVALYQAFDFMRIAKAIQQIPLTDSVAAVSCGLVNGEPVLDLDYEEDSSAQADANFVLTGKGQIVEVQATAESEPFDRATFDNLLTLAERGVAELTQAQHAAIQGG</sequence>
<dbReference type="CDD" id="cd11362">
    <property type="entry name" value="RNase_PH_bact"/>
    <property type="match status" value="1"/>
</dbReference>
<comment type="similarity">
    <text evidence="1 7">Belongs to the RNase PH family.</text>
</comment>
<reference evidence="10 11" key="1">
    <citation type="submission" date="2018-07" db="EMBL/GenBank/DDBJ databases">
        <title>Venubactetium sediminum gen. nov., sp. nov., isolated from a marine solar saltern.</title>
        <authorList>
            <person name="Wang S."/>
        </authorList>
    </citation>
    <scope>NUCLEOTIDE SEQUENCE [LARGE SCALE GENOMIC DNA]</scope>
    <source>
        <strain evidence="10 11">WD2A32</strain>
    </source>
</reference>
<evidence type="ECO:0000256" key="4">
    <source>
        <dbReference type="ARBA" id="ARBA00022694"/>
    </source>
</evidence>
<comment type="caution">
    <text evidence="10">The sequence shown here is derived from an EMBL/GenBank/DDBJ whole genome shotgun (WGS) entry which is preliminary data.</text>
</comment>
<evidence type="ECO:0000256" key="2">
    <source>
        <dbReference type="ARBA" id="ARBA00022552"/>
    </source>
</evidence>
<evidence type="ECO:0000256" key="5">
    <source>
        <dbReference type="ARBA" id="ARBA00022695"/>
    </source>
</evidence>
<feature type="binding site" evidence="7">
    <location>
        <position position="86"/>
    </location>
    <ligand>
        <name>phosphate</name>
        <dbReference type="ChEBI" id="CHEBI:43474"/>
        <note>substrate</note>
    </ligand>
</feature>
<dbReference type="FunFam" id="3.30.230.70:FF:000003">
    <property type="entry name" value="Ribonuclease PH"/>
    <property type="match status" value="1"/>
</dbReference>
<comment type="catalytic activity">
    <reaction evidence="7">
        <text>tRNA(n+1) + phosphate = tRNA(n) + a ribonucleoside 5'-diphosphate</text>
        <dbReference type="Rhea" id="RHEA:10628"/>
        <dbReference type="Rhea" id="RHEA-COMP:17343"/>
        <dbReference type="Rhea" id="RHEA-COMP:17344"/>
        <dbReference type="ChEBI" id="CHEBI:43474"/>
        <dbReference type="ChEBI" id="CHEBI:57930"/>
        <dbReference type="ChEBI" id="CHEBI:173114"/>
        <dbReference type="EC" id="2.7.7.56"/>
    </reaction>
</comment>
<dbReference type="InterPro" id="IPR015847">
    <property type="entry name" value="ExoRNase_PH_dom2"/>
</dbReference>
<dbReference type="EMBL" id="QPMH01000003">
    <property type="protein sequence ID" value="RDD63126.1"/>
    <property type="molecule type" value="Genomic_DNA"/>
</dbReference>
<dbReference type="EC" id="2.7.7.56" evidence="7"/>
<feature type="domain" description="Exoribonuclease phosphorolytic" evidence="8">
    <location>
        <begin position="10"/>
        <end position="140"/>
    </location>
</feature>
<keyword evidence="7 10" id="KW-0808">Transferase</keyword>
<dbReference type="InterPro" id="IPR050080">
    <property type="entry name" value="RNase_PH"/>
</dbReference>